<evidence type="ECO:0000256" key="1">
    <source>
        <dbReference type="SAM" id="MobiDB-lite"/>
    </source>
</evidence>
<evidence type="ECO:0000313" key="2">
    <source>
        <dbReference type="EMBL" id="CAA9544527.1"/>
    </source>
</evidence>
<dbReference type="EMBL" id="CADCWL010000011">
    <property type="protein sequence ID" value="CAA9544527.1"/>
    <property type="molecule type" value="Genomic_DNA"/>
</dbReference>
<name>A0A6J4U9U4_9BACT</name>
<sequence>PEIETKPAEQPMRTGNVPPSRYEESNRYLRGRVLARLREHPAEAEQGGIALTELGSQLRPGFSEEDLPWLIGVVDSLRKDGLAVAEERPVYRAGGQPEGDEFEVRVKLP</sequence>
<accession>A0A6J4U9U4</accession>
<gene>
    <name evidence="2" type="ORF">AVDCRST_MAG19-326</name>
</gene>
<reference evidence="2" key="1">
    <citation type="submission" date="2020-02" db="EMBL/GenBank/DDBJ databases">
        <authorList>
            <person name="Meier V. D."/>
        </authorList>
    </citation>
    <scope>NUCLEOTIDE SEQUENCE</scope>
    <source>
        <strain evidence="2">AVDCRST_MAG19</strain>
    </source>
</reference>
<organism evidence="2">
    <name type="scientific">uncultured Thermomicrobiales bacterium</name>
    <dbReference type="NCBI Taxonomy" id="1645740"/>
    <lineage>
        <taxon>Bacteria</taxon>
        <taxon>Pseudomonadati</taxon>
        <taxon>Thermomicrobiota</taxon>
        <taxon>Thermomicrobia</taxon>
        <taxon>Thermomicrobiales</taxon>
        <taxon>environmental samples</taxon>
    </lineage>
</organism>
<dbReference type="AlphaFoldDB" id="A0A6J4U9U4"/>
<feature type="region of interest" description="Disordered" evidence="1">
    <location>
        <begin position="1"/>
        <end position="23"/>
    </location>
</feature>
<feature type="non-terminal residue" evidence="2">
    <location>
        <position position="1"/>
    </location>
</feature>
<proteinExistence type="predicted"/>
<protein>
    <submittedName>
        <fullName evidence="2">Uncharacterized protein</fullName>
    </submittedName>
</protein>